<evidence type="ECO:0000313" key="2">
    <source>
        <dbReference type="Proteomes" id="UP000179441"/>
    </source>
</evidence>
<reference evidence="1 2" key="1">
    <citation type="submission" date="2016-10" db="EMBL/GenBank/DDBJ databases">
        <title>Evaluation of Human, Veterinary and Environmental Mycobacterium chelonae Isolates by Core Genome Phylogenomic Analysis, Targeted Gene Comparison, and Anti-microbial Susceptibility Patterns: A Tale of Mistaken Identities.</title>
        <authorList>
            <person name="Fogelson S.B."/>
            <person name="Camus A.C."/>
            <person name="Lorenz W."/>
            <person name="Vasireddy R."/>
            <person name="Vasireddy S."/>
            <person name="Smith T."/>
            <person name="Brown-Elliott B.A."/>
            <person name="Wallace R.J.Jr."/>
            <person name="Hasan N.A."/>
            <person name="Reischl U."/>
            <person name="Sanchez S."/>
        </authorList>
    </citation>
    <scope>NUCLEOTIDE SEQUENCE [LARGE SCALE GENOMIC DNA]</scope>
    <source>
        <strain evidence="1 2">15518</strain>
    </source>
</reference>
<accession>A0A1S1M3T4</accession>
<sequence>MVFGASMPEAPVDENGYPSSGEYDVCTAGDSCYWPVVDSEAKATGMKQAPDGQLGFCVAGTVAAHYCPDSWIAVFVGHSVISDTGGRAKDADPLFSQDENLAHSGCRLIRYLVAGRASPTGSLLTPG</sequence>
<dbReference type="Proteomes" id="UP000179441">
    <property type="component" value="Unassembled WGS sequence"/>
</dbReference>
<gene>
    <name evidence="1" type="ORF">BKG84_05215</name>
</gene>
<name>A0A1S1M3T4_MYCCH</name>
<proteinExistence type="predicted"/>
<dbReference type="AlphaFoldDB" id="A0A1S1M3T4"/>
<dbReference type="EMBL" id="MLIS01000001">
    <property type="protein sequence ID" value="OHU77880.1"/>
    <property type="molecule type" value="Genomic_DNA"/>
</dbReference>
<comment type="caution">
    <text evidence="1">The sequence shown here is derived from an EMBL/GenBank/DDBJ whole genome shotgun (WGS) entry which is preliminary data.</text>
</comment>
<organism evidence="1 2">
    <name type="scientific">Mycobacteroides chelonae</name>
    <name type="common">Mycobacterium chelonae</name>
    <dbReference type="NCBI Taxonomy" id="1774"/>
    <lineage>
        <taxon>Bacteria</taxon>
        <taxon>Bacillati</taxon>
        <taxon>Actinomycetota</taxon>
        <taxon>Actinomycetes</taxon>
        <taxon>Mycobacteriales</taxon>
        <taxon>Mycobacteriaceae</taxon>
        <taxon>Mycobacteroides</taxon>
    </lineage>
</organism>
<evidence type="ECO:0000313" key="1">
    <source>
        <dbReference type="EMBL" id="OHU77880.1"/>
    </source>
</evidence>
<protein>
    <submittedName>
        <fullName evidence="1">Uncharacterized protein</fullName>
    </submittedName>
</protein>
<keyword evidence="2" id="KW-1185">Reference proteome</keyword>